<dbReference type="Proteomes" id="UP001177670">
    <property type="component" value="Unassembled WGS sequence"/>
</dbReference>
<feature type="region of interest" description="Disordered" evidence="1">
    <location>
        <begin position="1"/>
        <end position="82"/>
    </location>
</feature>
<evidence type="ECO:0000313" key="2">
    <source>
        <dbReference type="EMBL" id="KAK1137771.1"/>
    </source>
</evidence>
<evidence type="ECO:0000313" key="3">
    <source>
        <dbReference type="Proteomes" id="UP001177670"/>
    </source>
</evidence>
<feature type="compositionally biased region" description="Basic and acidic residues" evidence="1">
    <location>
        <begin position="13"/>
        <end position="23"/>
    </location>
</feature>
<name>A0AA40GH69_9HYME</name>
<feature type="compositionally biased region" description="Basic residues" evidence="1">
    <location>
        <begin position="33"/>
        <end position="44"/>
    </location>
</feature>
<dbReference type="AlphaFoldDB" id="A0AA40GH69"/>
<reference evidence="2" key="1">
    <citation type="submission" date="2021-10" db="EMBL/GenBank/DDBJ databases">
        <title>Melipona bicolor Genome sequencing and assembly.</title>
        <authorList>
            <person name="Araujo N.S."/>
            <person name="Arias M.C."/>
        </authorList>
    </citation>
    <scope>NUCLEOTIDE SEQUENCE</scope>
    <source>
        <strain evidence="2">USP_2M_L1-L4_2017</strain>
        <tissue evidence="2">Whole body</tissue>
    </source>
</reference>
<organism evidence="2 3">
    <name type="scientific">Melipona bicolor</name>
    <dbReference type="NCBI Taxonomy" id="60889"/>
    <lineage>
        <taxon>Eukaryota</taxon>
        <taxon>Metazoa</taxon>
        <taxon>Ecdysozoa</taxon>
        <taxon>Arthropoda</taxon>
        <taxon>Hexapoda</taxon>
        <taxon>Insecta</taxon>
        <taxon>Pterygota</taxon>
        <taxon>Neoptera</taxon>
        <taxon>Endopterygota</taxon>
        <taxon>Hymenoptera</taxon>
        <taxon>Apocrita</taxon>
        <taxon>Aculeata</taxon>
        <taxon>Apoidea</taxon>
        <taxon>Anthophila</taxon>
        <taxon>Apidae</taxon>
        <taxon>Melipona</taxon>
    </lineage>
</organism>
<proteinExistence type="predicted"/>
<comment type="caution">
    <text evidence="2">The sequence shown here is derived from an EMBL/GenBank/DDBJ whole genome shotgun (WGS) entry which is preliminary data.</text>
</comment>
<accession>A0AA40GH69</accession>
<dbReference type="EMBL" id="JAHYIQ010000001">
    <property type="protein sequence ID" value="KAK1137771.1"/>
    <property type="molecule type" value="Genomic_DNA"/>
</dbReference>
<gene>
    <name evidence="2" type="ORF">K0M31_002265</name>
</gene>
<protein>
    <submittedName>
        <fullName evidence="2">Uncharacterized protein</fullName>
    </submittedName>
</protein>
<keyword evidence="3" id="KW-1185">Reference proteome</keyword>
<evidence type="ECO:0000256" key="1">
    <source>
        <dbReference type="SAM" id="MobiDB-lite"/>
    </source>
</evidence>
<feature type="compositionally biased region" description="Basic and acidic residues" evidence="1">
    <location>
        <begin position="45"/>
        <end position="54"/>
    </location>
</feature>
<sequence>MPEVKRHFSHSTLKYDKEGERSSIQRSVDAANRRRQSKLNRHIQRKDVEKDEPLTPKVTRRIGPGMAAGRGKQRKNRKEEYTVQANAEQAHCWEAAENIPGHTIIADSPL</sequence>